<name>A0A975IN24_9MICO</name>
<evidence type="ECO:0000313" key="3">
    <source>
        <dbReference type="Proteomes" id="UP000671914"/>
    </source>
</evidence>
<gene>
    <name evidence="2" type="ORF">G127AT_12475</name>
</gene>
<dbReference type="RefSeq" id="WP_210897359.1">
    <property type="nucleotide sequence ID" value="NZ_CP071696.1"/>
</dbReference>
<sequence length="193" mass="20565">MGERGTRRPGAARRGVGASTELTGNEAVERATGKSRDAWFALLDGEDATTRTHTEIARLLVEDFGVDAWWAQGLTVAYEQVRGIRLPGQRADGSFEVSVTRTLPGSEGRTEDEVLAALIAGLVARLGREPDAVSRGVKYPTARWRLDEGALTASASPTPSGRTQIGITRTGLATGGGLGDLKGEYREWLASIE</sequence>
<protein>
    <recommendedName>
        <fullName evidence="4">DUF4287 domain-containing protein</fullName>
    </recommendedName>
</protein>
<accession>A0A975IN24</accession>
<dbReference type="AlphaFoldDB" id="A0A975IN24"/>
<dbReference type="EMBL" id="CP071696">
    <property type="protein sequence ID" value="QTX04100.1"/>
    <property type="molecule type" value="Genomic_DNA"/>
</dbReference>
<dbReference type="KEGG" id="aarc:G127AT_12475"/>
<feature type="region of interest" description="Disordered" evidence="1">
    <location>
        <begin position="1"/>
        <end position="30"/>
    </location>
</feature>
<evidence type="ECO:0008006" key="4">
    <source>
        <dbReference type="Google" id="ProtNLM"/>
    </source>
</evidence>
<feature type="compositionally biased region" description="Low complexity" evidence="1">
    <location>
        <begin position="8"/>
        <end position="18"/>
    </location>
</feature>
<organism evidence="2 3">
    <name type="scientific">Agromyces archimandritae</name>
    <dbReference type="NCBI Taxonomy" id="2781962"/>
    <lineage>
        <taxon>Bacteria</taxon>
        <taxon>Bacillati</taxon>
        <taxon>Actinomycetota</taxon>
        <taxon>Actinomycetes</taxon>
        <taxon>Micrococcales</taxon>
        <taxon>Microbacteriaceae</taxon>
        <taxon>Agromyces</taxon>
    </lineage>
</organism>
<dbReference type="Proteomes" id="UP000671914">
    <property type="component" value="Chromosome"/>
</dbReference>
<proteinExistence type="predicted"/>
<keyword evidence="3" id="KW-1185">Reference proteome</keyword>
<evidence type="ECO:0000256" key="1">
    <source>
        <dbReference type="SAM" id="MobiDB-lite"/>
    </source>
</evidence>
<evidence type="ECO:0000313" key="2">
    <source>
        <dbReference type="EMBL" id="QTX04100.1"/>
    </source>
</evidence>
<reference evidence="2" key="1">
    <citation type="submission" date="2021-03" db="EMBL/GenBank/DDBJ databases">
        <title>Agromyces archimandritus sp. nov., isolated from the cockroach Archimandrita tessellata.</title>
        <authorList>
            <person name="Guzman J."/>
            <person name="Ortuzar M."/>
            <person name="Poehlein A."/>
            <person name="Daniel R."/>
            <person name="Trujillo M."/>
            <person name="Vilcinskas A."/>
        </authorList>
    </citation>
    <scope>NUCLEOTIDE SEQUENCE</scope>
    <source>
        <strain evidence="2">G127AT</strain>
    </source>
</reference>